<feature type="transmembrane region" description="Helical" evidence="1">
    <location>
        <begin position="324"/>
        <end position="344"/>
    </location>
</feature>
<sequence>MEIQKKRLREAINDIITIRVDARSIYFVAFTLYLIVAFLKTTMITDYLSAHILNYGAYFSMGILAFKWLFFSKFTKRQLIIELAVLLFAGLSWLKSGDPLGFYMAALVITARGQNFKEIIKWYVILATVMLALTVILSEVNIIKNLSYLRAAHIRYAFGIVYPTDFASHVFYLMLAYCYLCFHSLNYKYYWGLVIVAGLIYYFADARLDTILILAIIPVMIIAKKKQYDNFDSSGLLNYSWMATGVLAYLAIVAAIFYDSTGPLSPINRLLSSRIALSHSGFTKYGVSIIGQKVKEYGWGGAQGFKNFNVGGQLHQYFMLDSSFVRLLLIYGIVAFLITIVAISYTTLKATQIDNFALVAILLLVALSCLIDQHMLELAYNPFYIAICASIESGSQLKKRVGITL</sequence>
<evidence type="ECO:0000313" key="2">
    <source>
        <dbReference type="EMBL" id="BAP85224.1"/>
    </source>
</evidence>
<gene>
    <name evidence="2" type="ORF">LOOC260_106680</name>
</gene>
<evidence type="ECO:0000256" key="1">
    <source>
        <dbReference type="SAM" id="Phobius"/>
    </source>
</evidence>
<protein>
    <recommendedName>
        <fullName evidence="4">Polymerase</fullName>
    </recommendedName>
</protein>
<feature type="transmembrane region" description="Helical" evidence="1">
    <location>
        <begin position="20"/>
        <end position="40"/>
    </location>
</feature>
<proteinExistence type="predicted"/>
<name>A0A0A1GW25_9LACO</name>
<dbReference type="HOGENOM" id="CLU_032630_1_0_9"/>
<keyword evidence="1" id="KW-0472">Membrane</keyword>
<evidence type="ECO:0008006" key="4">
    <source>
        <dbReference type="Google" id="ProtNLM"/>
    </source>
</evidence>
<dbReference type="Proteomes" id="UP000031620">
    <property type="component" value="Chromosome"/>
</dbReference>
<keyword evidence="1" id="KW-1133">Transmembrane helix</keyword>
<dbReference type="EMBL" id="AP014680">
    <property type="protein sequence ID" value="BAP85224.1"/>
    <property type="molecule type" value="Genomic_DNA"/>
</dbReference>
<feature type="transmembrane region" description="Helical" evidence="1">
    <location>
        <begin position="356"/>
        <end position="376"/>
    </location>
</feature>
<feature type="transmembrane region" description="Helical" evidence="1">
    <location>
        <begin position="154"/>
        <end position="177"/>
    </location>
</feature>
<keyword evidence="1" id="KW-0812">Transmembrane</keyword>
<dbReference type="RefSeq" id="WP_052467269.1">
    <property type="nucleotide sequence ID" value="NZ_AP014680.1"/>
</dbReference>
<dbReference type="AlphaFoldDB" id="A0A0A1GW25"/>
<feature type="transmembrane region" description="Helical" evidence="1">
    <location>
        <begin position="189"/>
        <end position="215"/>
    </location>
</feature>
<accession>A0A0A1GW25</accession>
<dbReference type="KEGG" id="lho:LOOC260_106680"/>
<evidence type="ECO:0000313" key="3">
    <source>
        <dbReference type="Proteomes" id="UP000031620"/>
    </source>
</evidence>
<reference evidence="2 3" key="1">
    <citation type="submission" date="2014-11" db="EMBL/GenBank/DDBJ databases">
        <title>Complete genome sequence and analysis of Lactobacillus hokkaidonensis LOOC260T.</title>
        <authorList>
            <person name="Tanizawa Y."/>
            <person name="Tohno M."/>
            <person name="Kaminuma E."/>
            <person name="Nakamura Y."/>
            <person name="Arita M."/>
        </authorList>
    </citation>
    <scope>NUCLEOTIDE SEQUENCE [LARGE SCALE GENOMIC DNA]</scope>
    <source>
        <strain evidence="2 3">LOOC260</strain>
    </source>
</reference>
<feature type="transmembrane region" description="Helical" evidence="1">
    <location>
        <begin position="122"/>
        <end position="142"/>
    </location>
</feature>
<dbReference type="STRING" id="1291742.LOOC260_106680"/>
<feature type="transmembrane region" description="Helical" evidence="1">
    <location>
        <begin position="236"/>
        <end position="258"/>
    </location>
</feature>
<feature type="transmembrane region" description="Helical" evidence="1">
    <location>
        <begin position="52"/>
        <end position="71"/>
    </location>
</feature>
<organism evidence="2 3">
    <name type="scientific">Paucilactobacillus hokkaidonensis JCM 18461</name>
    <dbReference type="NCBI Taxonomy" id="1291742"/>
    <lineage>
        <taxon>Bacteria</taxon>
        <taxon>Bacillati</taxon>
        <taxon>Bacillota</taxon>
        <taxon>Bacilli</taxon>
        <taxon>Lactobacillales</taxon>
        <taxon>Lactobacillaceae</taxon>
        <taxon>Paucilactobacillus</taxon>
    </lineage>
</organism>